<dbReference type="EMBL" id="MHQY01000010">
    <property type="protein sequence ID" value="OHA14300.1"/>
    <property type="molecule type" value="Genomic_DNA"/>
</dbReference>
<sequence length="347" mass="35773">MLKFLLKISITAFAFILFALPVFAAAISASGPIVTCGRTGQPFCNLCDIPILIKNLIDYMTFYVAFPLAALMFVVGGYFYLIAGGSSQKISQAKEVFFTTIKGLGIVLLSWLFIAELMVVLTGGTTTTAGFKGLSQPWNQLQPSASCPFGTPVLVLPPPPPPSSSRCDNTFGAPSCMPGGIWDGGPGITCSSDADCGSPPIGKQCEIDETTGEPTGVCSVSGTGGTCTGPADCGSPPIGKKCVLDAFGVPAGICSTSGTGSDCTSDSDPQCAPPLCSLTIFDCGSAPSGYHWTINTAPEVCACWLVADSWLICWDLALCGGEWRCKPNGNADGCFAVGTCCEPGSLP</sequence>
<keyword evidence="1" id="KW-1133">Transmembrane helix</keyword>
<accession>A0A1G2LRN1</accession>
<dbReference type="Proteomes" id="UP000177171">
    <property type="component" value="Unassembled WGS sequence"/>
</dbReference>
<gene>
    <name evidence="3" type="ORF">A3G49_03605</name>
</gene>
<proteinExistence type="predicted"/>
<feature type="signal peptide" evidence="2">
    <location>
        <begin position="1"/>
        <end position="24"/>
    </location>
</feature>
<feature type="transmembrane region" description="Helical" evidence="1">
    <location>
        <begin position="104"/>
        <end position="124"/>
    </location>
</feature>
<evidence type="ECO:0000256" key="1">
    <source>
        <dbReference type="SAM" id="Phobius"/>
    </source>
</evidence>
<organism evidence="3 4">
    <name type="scientific">Candidatus Sungbacteria bacterium RIFCSPLOWO2_12_FULL_41_11</name>
    <dbReference type="NCBI Taxonomy" id="1802286"/>
    <lineage>
        <taxon>Bacteria</taxon>
        <taxon>Candidatus Sungiibacteriota</taxon>
    </lineage>
</organism>
<evidence type="ECO:0000313" key="4">
    <source>
        <dbReference type="Proteomes" id="UP000177171"/>
    </source>
</evidence>
<reference evidence="3 4" key="1">
    <citation type="journal article" date="2016" name="Nat. Commun.">
        <title>Thousands of microbial genomes shed light on interconnected biogeochemical processes in an aquifer system.</title>
        <authorList>
            <person name="Anantharaman K."/>
            <person name="Brown C.T."/>
            <person name="Hug L.A."/>
            <person name="Sharon I."/>
            <person name="Castelle C.J."/>
            <person name="Probst A.J."/>
            <person name="Thomas B.C."/>
            <person name="Singh A."/>
            <person name="Wilkins M.J."/>
            <person name="Karaoz U."/>
            <person name="Brodie E.L."/>
            <person name="Williams K.H."/>
            <person name="Hubbard S.S."/>
            <person name="Banfield J.F."/>
        </authorList>
    </citation>
    <scope>NUCLEOTIDE SEQUENCE [LARGE SCALE GENOMIC DNA]</scope>
</reference>
<protein>
    <submittedName>
        <fullName evidence="3">Uncharacterized protein</fullName>
    </submittedName>
</protein>
<keyword evidence="1" id="KW-0472">Membrane</keyword>
<keyword evidence="1" id="KW-0812">Transmembrane</keyword>
<evidence type="ECO:0000256" key="2">
    <source>
        <dbReference type="SAM" id="SignalP"/>
    </source>
</evidence>
<comment type="caution">
    <text evidence="3">The sequence shown here is derived from an EMBL/GenBank/DDBJ whole genome shotgun (WGS) entry which is preliminary data.</text>
</comment>
<evidence type="ECO:0000313" key="3">
    <source>
        <dbReference type="EMBL" id="OHA14300.1"/>
    </source>
</evidence>
<name>A0A1G2LRN1_9BACT</name>
<dbReference type="AlphaFoldDB" id="A0A1G2LRN1"/>
<feature type="transmembrane region" description="Helical" evidence="1">
    <location>
        <begin position="62"/>
        <end position="83"/>
    </location>
</feature>
<feature type="chain" id="PRO_5009583591" evidence="2">
    <location>
        <begin position="25"/>
        <end position="347"/>
    </location>
</feature>
<keyword evidence="2" id="KW-0732">Signal</keyword>